<name>A0ABP8QJ76_9ACTN</name>
<evidence type="ECO:0000313" key="3">
    <source>
        <dbReference type="EMBL" id="GAA4503037.1"/>
    </source>
</evidence>
<evidence type="ECO:0000256" key="1">
    <source>
        <dbReference type="SAM" id="MobiDB-lite"/>
    </source>
</evidence>
<feature type="region of interest" description="Disordered" evidence="1">
    <location>
        <begin position="1"/>
        <end position="76"/>
    </location>
</feature>
<dbReference type="EMBL" id="BAABHF010000029">
    <property type="protein sequence ID" value="GAA4503037.1"/>
    <property type="molecule type" value="Genomic_DNA"/>
</dbReference>
<reference evidence="4" key="1">
    <citation type="journal article" date="2019" name="Int. J. Syst. Evol. Microbiol.">
        <title>The Global Catalogue of Microorganisms (GCM) 10K type strain sequencing project: providing services to taxonomists for standard genome sequencing and annotation.</title>
        <authorList>
            <consortium name="The Broad Institute Genomics Platform"/>
            <consortium name="The Broad Institute Genome Sequencing Center for Infectious Disease"/>
            <person name="Wu L."/>
            <person name="Ma J."/>
        </authorList>
    </citation>
    <scope>NUCLEOTIDE SEQUENCE [LARGE SCALE GENOMIC DNA]</scope>
    <source>
        <strain evidence="4">JCM 17933</strain>
    </source>
</reference>
<dbReference type="Proteomes" id="UP001500503">
    <property type="component" value="Unassembled WGS sequence"/>
</dbReference>
<dbReference type="InterPro" id="IPR025121">
    <property type="entry name" value="GTPase_HflX_N"/>
</dbReference>
<accession>A0ABP8QJ76</accession>
<evidence type="ECO:0000259" key="2">
    <source>
        <dbReference type="Pfam" id="PF13167"/>
    </source>
</evidence>
<keyword evidence="4" id="KW-1185">Reference proteome</keyword>
<feature type="compositionally biased region" description="Basic and acidic residues" evidence="1">
    <location>
        <begin position="36"/>
        <end position="54"/>
    </location>
</feature>
<organism evidence="3 4">
    <name type="scientific">Actinoallomurus oryzae</name>
    <dbReference type="NCBI Taxonomy" id="502180"/>
    <lineage>
        <taxon>Bacteria</taxon>
        <taxon>Bacillati</taxon>
        <taxon>Actinomycetota</taxon>
        <taxon>Actinomycetes</taxon>
        <taxon>Streptosporangiales</taxon>
        <taxon>Thermomonosporaceae</taxon>
        <taxon>Actinoallomurus</taxon>
    </lineage>
</organism>
<proteinExistence type="predicted"/>
<feature type="region of interest" description="Disordered" evidence="1">
    <location>
        <begin position="128"/>
        <end position="150"/>
    </location>
</feature>
<evidence type="ECO:0000313" key="4">
    <source>
        <dbReference type="Proteomes" id="UP001500503"/>
    </source>
</evidence>
<protein>
    <recommendedName>
        <fullName evidence="2">GTPase HflX N-terminal domain-containing protein</fullName>
    </recommendedName>
</protein>
<gene>
    <name evidence="3" type="ORF">GCM10023191_055420</name>
</gene>
<feature type="domain" description="GTPase HflX N-terminal" evidence="2">
    <location>
        <begin position="149"/>
        <end position="196"/>
    </location>
</feature>
<comment type="caution">
    <text evidence="3">The sequence shown here is derived from an EMBL/GenBank/DDBJ whole genome shotgun (WGS) entry which is preliminary data.</text>
</comment>
<dbReference type="Pfam" id="PF13167">
    <property type="entry name" value="GTP-bdg_N"/>
    <property type="match status" value="1"/>
</dbReference>
<sequence>MEDRADPDDAVLPPNGSPATRSTSTKRRPIGYTAAARERQWPSDLTDAYRELMDRRRHPRSGARRDRGPGASHALQCPRDVIGNANVVIAGLFSAKRRDHVDLMDELEAEVTKLGGIVAARFVQRRGISGDKKGHSPGGRASMDQPYSGRTLMSTGKVEEMAEACAHARADAVIFYNELTDRQRKCLTAIFGRAVFTLQDLQRTAGHRP</sequence>